<gene>
    <name evidence="10" type="ORF">P691DRAFT_657138</name>
</gene>
<dbReference type="InterPro" id="IPR011990">
    <property type="entry name" value="TPR-like_helical_dom_sf"/>
</dbReference>
<evidence type="ECO:0000256" key="5">
    <source>
        <dbReference type="ARBA" id="ARBA00022737"/>
    </source>
</evidence>
<comment type="caution">
    <text evidence="10">The sequence shown here is derived from an EMBL/GenBank/DDBJ whole genome shotgun (WGS) entry which is preliminary data.</text>
</comment>
<dbReference type="PROSITE" id="PS50005">
    <property type="entry name" value="TPR"/>
    <property type="match status" value="3"/>
</dbReference>
<feature type="repeat" description="TPR" evidence="8">
    <location>
        <begin position="565"/>
        <end position="598"/>
    </location>
</feature>
<dbReference type="Gene3D" id="6.10.280.230">
    <property type="match status" value="1"/>
</dbReference>
<evidence type="ECO:0000256" key="7">
    <source>
        <dbReference type="ARBA" id="ARBA00023140"/>
    </source>
</evidence>
<keyword evidence="5" id="KW-0677">Repeat</keyword>
<dbReference type="GO" id="GO:0005778">
    <property type="term" value="C:peroxisomal membrane"/>
    <property type="evidence" value="ECO:0007669"/>
    <property type="project" value="TreeGrafter"/>
</dbReference>
<dbReference type="GO" id="GO:0005829">
    <property type="term" value="C:cytosol"/>
    <property type="evidence" value="ECO:0007669"/>
    <property type="project" value="TreeGrafter"/>
</dbReference>
<dbReference type="Pfam" id="PF14559">
    <property type="entry name" value="TPR_19"/>
    <property type="match status" value="1"/>
</dbReference>
<dbReference type="Proteomes" id="UP000807342">
    <property type="component" value="Unassembled WGS sequence"/>
</dbReference>
<dbReference type="GO" id="GO:0016560">
    <property type="term" value="P:protein import into peroxisome matrix, docking"/>
    <property type="evidence" value="ECO:0007669"/>
    <property type="project" value="TreeGrafter"/>
</dbReference>
<dbReference type="SUPFAM" id="SSF48452">
    <property type="entry name" value="TPR-like"/>
    <property type="match status" value="1"/>
</dbReference>
<feature type="region of interest" description="Disordered" evidence="9">
    <location>
        <begin position="9"/>
        <end position="61"/>
    </location>
</feature>
<dbReference type="OrthoDB" id="10006023at2759"/>
<comment type="subcellular location">
    <subcellularLocation>
        <location evidence="2">Cytoplasm</location>
    </subcellularLocation>
    <subcellularLocation>
        <location evidence="1">Peroxisome</location>
    </subcellularLocation>
</comment>
<evidence type="ECO:0000313" key="11">
    <source>
        <dbReference type="Proteomes" id="UP000807342"/>
    </source>
</evidence>
<protein>
    <submittedName>
        <fullName evidence="10">TPR-like protein</fullName>
    </submittedName>
</protein>
<feature type="compositionally biased region" description="Basic and acidic residues" evidence="9">
    <location>
        <begin position="303"/>
        <end position="313"/>
    </location>
</feature>
<keyword evidence="4" id="KW-0963">Cytoplasm</keyword>
<dbReference type="SMART" id="SM00028">
    <property type="entry name" value="TPR"/>
    <property type="match status" value="4"/>
</dbReference>
<feature type="repeat" description="TPR" evidence="8">
    <location>
        <begin position="599"/>
        <end position="632"/>
    </location>
</feature>
<reference evidence="10" key="1">
    <citation type="submission" date="2020-11" db="EMBL/GenBank/DDBJ databases">
        <authorList>
            <consortium name="DOE Joint Genome Institute"/>
            <person name="Ahrendt S."/>
            <person name="Riley R."/>
            <person name="Andreopoulos W."/>
            <person name="Labutti K."/>
            <person name="Pangilinan J."/>
            <person name="Ruiz-Duenas F.J."/>
            <person name="Barrasa J.M."/>
            <person name="Sanchez-Garcia M."/>
            <person name="Camarero S."/>
            <person name="Miyauchi S."/>
            <person name="Serrano A."/>
            <person name="Linde D."/>
            <person name="Babiker R."/>
            <person name="Drula E."/>
            <person name="Ayuso-Fernandez I."/>
            <person name="Pacheco R."/>
            <person name="Padilla G."/>
            <person name="Ferreira P."/>
            <person name="Barriuso J."/>
            <person name="Kellner H."/>
            <person name="Castanera R."/>
            <person name="Alfaro M."/>
            <person name="Ramirez L."/>
            <person name="Pisabarro A.G."/>
            <person name="Kuo A."/>
            <person name="Tritt A."/>
            <person name="Lipzen A."/>
            <person name="He G."/>
            <person name="Yan M."/>
            <person name="Ng V."/>
            <person name="Cullen D."/>
            <person name="Martin F."/>
            <person name="Rosso M.-N."/>
            <person name="Henrissat B."/>
            <person name="Hibbett D."/>
            <person name="Martinez A.T."/>
            <person name="Grigoriev I.V."/>
        </authorList>
    </citation>
    <scope>NUCLEOTIDE SEQUENCE</scope>
    <source>
        <strain evidence="10">MF-IS2</strain>
    </source>
</reference>
<keyword evidence="11" id="KW-1185">Reference proteome</keyword>
<dbReference type="AlphaFoldDB" id="A0A9P6CAD4"/>
<evidence type="ECO:0000256" key="8">
    <source>
        <dbReference type="PROSITE-ProRule" id="PRU00339"/>
    </source>
</evidence>
<feature type="region of interest" description="Disordered" evidence="9">
    <location>
        <begin position="298"/>
        <end position="320"/>
    </location>
</feature>
<comment type="similarity">
    <text evidence="3">Belongs to the peroxisomal targeting signal receptor family.</text>
</comment>
<dbReference type="Gene3D" id="1.25.40.10">
    <property type="entry name" value="Tetratricopeptide repeat domain"/>
    <property type="match status" value="1"/>
</dbReference>
<proteinExistence type="inferred from homology"/>
<accession>A0A9P6CAD4</accession>
<dbReference type="EMBL" id="MU151057">
    <property type="protein sequence ID" value="KAF9454044.1"/>
    <property type="molecule type" value="Genomic_DNA"/>
</dbReference>
<feature type="repeat" description="TPR" evidence="8">
    <location>
        <begin position="458"/>
        <end position="491"/>
    </location>
</feature>
<keyword evidence="7" id="KW-0576">Peroxisome</keyword>
<evidence type="ECO:0000256" key="4">
    <source>
        <dbReference type="ARBA" id="ARBA00022490"/>
    </source>
</evidence>
<sequence>MSLPMLFAGGAECGPSNPLQGLSKRFDQDRGAQQDHFGASRAGSSRDAFRTQTHPTGPDADAARFFNSTPVMGAPGLSTAFDVSAMRAALPPVSVQTPQPQASAPIAGWAADFMNMSTDLGVVQQQQQQQRQQQAQVVSSAAGPAQMQPAVADANVGAIHSPPPLHMQNWSPMGFGMATPQMHLQQQQQQQQQMQPSTSRFGDQISWDKEFSAQEMQLASAVTEQIGTEAQQQEPQFDGDELARTAGLLVENLKHEANPKFQNSLFMGLMRQLRDGEVIVDGNKMVENDGRMMNSAQANSVDVKGKGKERADIPMDPSSSVNSWVERGFLPVTGSPGLQEQQQDGHLREDANDAYFRQENAEYMKYWQGLNETMAHPNIPTHTAQEQEWDALQADWDRFEATSTGIKKLTNYQFQERNPYLLGDSSRTRHHTTHSGMSSVVESVLELEAAVQRDMTNARAWYELGVKQQENERENKAIQALERAVELDPTHLSSWLALAISYTNDNNRQGTYDTVEEWVKRNERYASVKFDIATPADLSMNERYTRLVDHLIAMARSDVSGEIDADIQIALAVLLNTNEDYEKAQDCFRTALAVRPDDWLLYNRVGATMANSGHADEALQYYYKALELNPGYIRARFNLGISCINLRRYEEAAQHILDALVLQESDGTKDTAGGRGVTSTALWDSLKTTCLQMQRLDLANICDAKDIERELLRSEVYIVLD</sequence>
<evidence type="ECO:0000256" key="9">
    <source>
        <dbReference type="SAM" id="MobiDB-lite"/>
    </source>
</evidence>
<evidence type="ECO:0000256" key="6">
    <source>
        <dbReference type="ARBA" id="ARBA00022803"/>
    </source>
</evidence>
<feature type="compositionally biased region" description="Basic and acidic residues" evidence="9">
    <location>
        <begin position="24"/>
        <end position="33"/>
    </location>
</feature>
<dbReference type="PANTHER" id="PTHR10130:SF0">
    <property type="entry name" value="GH08708P"/>
    <property type="match status" value="1"/>
</dbReference>
<organism evidence="10 11">
    <name type="scientific">Macrolepiota fuliginosa MF-IS2</name>
    <dbReference type="NCBI Taxonomy" id="1400762"/>
    <lineage>
        <taxon>Eukaryota</taxon>
        <taxon>Fungi</taxon>
        <taxon>Dikarya</taxon>
        <taxon>Basidiomycota</taxon>
        <taxon>Agaricomycotina</taxon>
        <taxon>Agaricomycetes</taxon>
        <taxon>Agaricomycetidae</taxon>
        <taxon>Agaricales</taxon>
        <taxon>Agaricineae</taxon>
        <taxon>Agaricaceae</taxon>
        <taxon>Macrolepiota</taxon>
    </lineage>
</organism>
<evidence type="ECO:0000256" key="3">
    <source>
        <dbReference type="ARBA" id="ARBA00005348"/>
    </source>
</evidence>
<evidence type="ECO:0000256" key="2">
    <source>
        <dbReference type="ARBA" id="ARBA00004496"/>
    </source>
</evidence>
<dbReference type="PANTHER" id="PTHR10130">
    <property type="entry name" value="PEROXISOMAL TARGETING SIGNAL 1 RECEPTOR PEX5"/>
    <property type="match status" value="1"/>
</dbReference>
<evidence type="ECO:0000256" key="1">
    <source>
        <dbReference type="ARBA" id="ARBA00004275"/>
    </source>
</evidence>
<dbReference type="Pfam" id="PF13181">
    <property type="entry name" value="TPR_8"/>
    <property type="match status" value="2"/>
</dbReference>
<dbReference type="InterPro" id="IPR024111">
    <property type="entry name" value="PEX5/PEX5L"/>
</dbReference>
<keyword evidence="6 8" id="KW-0802">TPR repeat</keyword>
<name>A0A9P6CAD4_9AGAR</name>
<evidence type="ECO:0000313" key="10">
    <source>
        <dbReference type="EMBL" id="KAF9454044.1"/>
    </source>
</evidence>
<dbReference type="InterPro" id="IPR019734">
    <property type="entry name" value="TPR_rpt"/>
</dbReference>
<dbReference type="GO" id="GO:0005052">
    <property type="term" value="F:peroxisome matrix targeting signal-1 binding"/>
    <property type="evidence" value="ECO:0007669"/>
    <property type="project" value="TreeGrafter"/>
</dbReference>